<feature type="domain" description="Ketosynthase family 3 (KS3)" evidence="6">
    <location>
        <begin position="37"/>
        <end position="459"/>
    </location>
</feature>
<dbReference type="CDD" id="cd00833">
    <property type="entry name" value="PKS"/>
    <property type="match status" value="1"/>
</dbReference>
<dbReference type="SMART" id="SM01294">
    <property type="entry name" value="PKS_PP_betabranch"/>
    <property type="match status" value="1"/>
</dbReference>
<protein>
    <submittedName>
        <fullName evidence="7">Acyltransferase domain-containing protein</fullName>
    </submittedName>
</protein>
<dbReference type="InterPro" id="IPR016039">
    <property type="entry name" value="Thiolase-like"/>
</dbReference>
<dbReference type="Pfam" id="PF00109">
    <property type="entry name" value="ketoacyl-synt"/>
    <property type="match status" value="1"/>
</dbReference>
<dbReference type="SUPFAM" id="SSF47336">
    <property type="entry name" value="ACP-like"/>
    <property type="match status" value="1"/>
</dbReference>
<evidence type="ECO:0000313" key="7">
    <source>
        <dbReference type="EMBL" id="WXA96717.1"/>
    </source>
</evidence>
<dbReference type="PROSITE" id="PS00012">
    <property type="entry name" value="PHOSPHOPANTETHEINE"/>
    <property type="match status" value="1"/>
</dbReference>
<dbReference type="RefSeq" id="WP_394847335.1">
    <property type="nucleotide sequence ID" value="NZ_CP089982.1"/>
</dbReference>
<dbReference type="SMART" id="SM00827">
    <property type="entry name" value="PKS_AT"/>
    <property type="match status" value="1"/>
</dbReference>
<dbReference type="InterPro" id="IPR009081">
    <property type="entry name" value="PP-bd_ACP"/>
</dbReference>
<reference evidence="7 8" key="1">
    <citation type="submission" date="2021-12" db="EMBL/GenBank/DDBJ databases">
        <title>Discovery of the Pendulisporaceae a myxobacterial family with distinct sporulation behavior and unique specialized metabolism.</title>
        <authorList>
            <person name="Garcia R."/>
            <person name="Popoff A."/>
            <person name="Bader C.D."/>
            <person name="Loehr J."/>
            <person name="Walesch S."/>
            <person name="Walt C."/>
            <person name="Boldt J."/>
            <person name="Bunk B."/>
            <person name="Haeckl F.J.F.P.J."/>
            <person name="Gunesch A.P."/>
            <person name="Birkelbach J."/>
            <person name="Nuebel U."/>
            <person name="Pietschmann T."/>
            <person name="Bach T."/>
            <person name="Mueller R."/>
        </authorList>
    </citation>
    <scope>NUCLEOTIDE SEQUENCE [LARGE SCALE GENOMIC DNA]</scope>
    <source>
        <strain evidence="7 8">MSr12523</strain>
    </source>
</reference>
<dbReference type="InterPro" id="IPR001227">
    <property type="entry name" value="Ac_transferase_dom_sf"/>
</dbReference>
<dbReference type="InterPro" id="IPR016035">
    <property type="entry name" value="Acyl_Trfase/lysoPLipase"/>
</dbReference>
<dbReference type="GO" id="GO:0016746">
    <property type="term" value="F:acyltransferase activity"/>
    <property type="evidence" value="ECO:0007669"/>
    <property type="project" value="UniProtKB-KW"/>
</dbReference>
<dbReference type="InterPro" id="IPR018201">
    <property type="entry name" value="Ketoacyl_synth_AS"/>
</dbReference>
<evidence type="ECO:0000256" key="2">
    <source>
        <dbReference type="ARBA" id="ARBA00022553"/>
    </source>
</evidence>
<sequence length="1008" mass="107517">MTTLEEIEAKYRSRLVRAAAALQEMEARVERMRKERTEPIAVIGMGCRFPGDARDPEAFWQMIRDGVDAVSEVPAHRAPTRESAHLSSAARWGAFLSNVDGFDAAFFGISPREACQLDPQQRLVLEVAWEALEHAGLVPQRLAGTTTGVFLGMSTNDYLLLGASAGTEARDAHTGTGTAHAFGPGRLSYFLGLRGPSMTVDTACSSSLVAVHLAIQSLRSGESSLALAGGVNLILHPSTTEIVADLQALSPDGRCRSFEARANGFVRGEGCGLVVLKRLSDAEADGDRVLALLRGSSVNADGHSAGLTAPSVLAQQEMLRQALANARVSAKDIGYVETHGTGTPLGDPIEIEALIEVLGAPRPNDEPCVLGAVKTNIGHLEAAAGIAGLIKVVQALRHESIPGNLHFTTLNPHISLQGTPFVIPTKPVPWPARKGSRPRLSGVSSFGMSGTNAHVIVEEAPHAEAAAAFEEPAAILLPISARTEAATRELAGAYAAILEPHGPGLNAMAFTAAVRRQHHEHRAAFVVSSREQFARLANAFARGETPAGVVAGQATAPGALTFVFSGQGAQWIGMGRELLAGQPVFAAALAECDAHAPFSLTRELREAADGRLNQTEIVQPVLFGVQIALVALLSSWGIEPVAVIGHSVGEIAAAYVAGALSLADAMRIVVLRGRIMQRAAGSGRMVAITASPEQAMQALGDATRNVSIAAINDRGSIVLSGPERELDVIVERLGGRAKKLDVDYAFHSPIMAPLADELARELVGLVPKPATRPMYSTVTGARLTGMELTAAYWADNVRQPVRFADAVHAAIDAGARDFLEIGPHPVLSANLRQCLVDQSTPGRVVSTLRRAEPEFPRLLRALAALYTRGHAVNFHALYPMRQPVVTLPTYPWQRKPYWLNRTPEPETTRADPARWVDHVRTLPAAEREAEIERAVRIDVATVLQLASPEEVPADRPLMELGVDSLMAVQVRHELSARTGEALPATVAFDYPTPKALARYLLERLSSVE</sequence>
<dbReference type="SMART" id="SM00825">
    <property type="entry name" value="PKS_KS"/>
    <property type="match status" value="1"/>
</dbReference>
<dbReference type="InterPro" id="IPR020806">
    <property type="entry name" value="PKS_PP-bd"/>
</dbReference>
<dbReference type="InterPro" id="IPR014030">
    <property type="entry name" value="Ketoacyl_synth_N"/>
</dbReference>
<feature type="coiled-coil region" evidence="4">
    <location>
        <begin position="8"/>
        <end position="35"/>
    </location>
</feature>
<dbReference type="SUPFAM" id="SSF53901">
    <property type="entry name" value="Thiolase-like"/>
    <property type="match status" value="1"/>
</dbReference>
<dbReference type="PROSITE" id="PS00606">
    <property type="entry name" value="KS3_1"/>
    <property type="match status" value="1"/>
</dbReference>
<name>A0ABZ2KDH2_9BACT</name>
<dbReference type="PANTHER" id="PTHR43775">
    <property type="entry name" value="FATTY ACID SYNTHASE"/>
    <property type="match status" value="1"/>
</dbReference>
<evidence type="ECO:0000256" key="3">
    <source>
        <dbReference type="ARBA" id="ARBA00022679"/>
    </source>
</evidence>
<keyword evidence="2" id="KW-0597">Phosphoprotein</keyword>
<dbReference type="PROSITE" id="PS52004">
    <property type="entry name" value="KS3_2"/>
    <property type="match status" value="1"/>
</dbReference>
<dbReference type="SMART" id="SM00823">
    <property type="entry name" value="PKS_PP"/>
    <property type="match status" value="1"/>
</dbReference>
<dbReference type="InterPro" id="IPR006162">
    <property type="entry name" value="Ppantetheine_attach_site"/>
</dbReference>
<organism evidence="7 8">
    <name type="scientific">Pendulispora brunnea</name>
    <dbReference type="NCBI Taxonomy" id="2905690"/>
    <lineage>
        <taxon>Bacteria</taxon>
        <taxon>Pseudomonadati</taxon>
        <taxon>Myxococcota</taxon>
        <taxon>Myxococcia</taxon>
        <taxon>Myxococcales</taxon>
        <taxon>Sorangiineae</taxon>
        <taxon>Pendulisporaceae</taxon>
        <taxon>Pendulispora</taxon>
    </lineage>
</organism>
<dbReference type="InterPro" id="IPR050091">
    <property type="entry name" value="PKS_NRPS_Biosynth_Enz"/>
</dbReference>
<dbReference type="InterPro" id="IPR036736">
    <property type="entry name" value="ACP-like_sf"/>
</dbReference>
<evidence type="ECO:0000256" key="4">
    <source>
        <dbReference type="SAM" id="Coils"/>
    </source>
</evidence>
<accession>A0ABZ2KDH2</accession>
<dbReference type="Proteomes" id="UP001379533">
    <property type="component" value="Chromosome"/>
</dbReference>
<keyword evidence="1" id="KW-0596">Phosphopantetheine</keyword>
<dbReference type="Gene3D" id="1.10.1200.10">
    <property type="entry name" value="ACP-like"/>
    <property type="match status" value="1"/>
</dbReference>
<evidence type="ECO:0000259" key="6">
    <source>
        <dbReference type="PROSITE" id="PS52004"/>
    </source>
</evidence>
<dbReference type="InterPro" id="IPR014031">
    <property type="entry name" value="Ketoacyl_synth_C"/>
</dbReference>
<proteinExistence type="predicted"/>
<keyword evidence="3" id="KW-0808">Transferase</keyword>
<gene>
    <name evidence="7" type="ORF">LZC95_07695</name>
</gene>
<keyword evidence="8" id="KW-1185">Reference proteome</keyword>
<evidence type="ECO:0000259" key="5">
    <source>
        <dbReference type="PROSITE" id="PS50075"/>
    </source>
</evidence>
<dbReference type="InterPro" id="IPR032821">
    <property type="entry name" value="PKS_assoc"/>
</dbReference>
<dbReference type="Pfam" id="PF16197">
    <property type="entry name" value="KAsynt_C_assoc"/>
    <property type="match status" value="1"/>
</dbReference>
<dbReference type="PANTHER" id="PTHR43775:SF51">
    <property type="entry name" value="INACTIVE PHENOLPHTHIOCEROL SYNTHESIS POLYKETIDE SYNTHASE TYPE I PKS1-RELATED"/>
    <property type="match status" value="1"/>
</dbReference>
<dbReference type="InterPro" id="IPR016036">
    <property type="entry name" value="Malonyl_transacylase_ACP-bd"/>
</dbReference>
<dbReference type="InterPro" id="IPR020841">
    <property type="entry name" value="PKS_Beta-ketoAc_synthase_dom"/>
</dbReference>
<dbReference type="Pfam" id="PF02801">
    <property type="entry name" value="Ketoacyl-synt_C"/>
    <property type="match status" value="1"/>
</dbReference>
<dbReference type="Gene3D" id="3.40.366.10">
    <property type="entry name" value="Malonyl-Coenzyme A Acyl Carrier Protein, domain 2"/>
    <property type="match status" value="1"/>
</dbReference>
<evidence type="ECO:0000313" key="8">
    <source>
        <dbReference type="Proteomes" id="UP001379533"/>
    </source>
</evidence>
<keyword evidence="7" id="KW-0012">Acyltransferase</keyword>
<dbReference type="Gene3D" id="3.40.47.10">
    <property type="match status" value="1"/>
</dbReference>
<dbReference type="SUPFAM" id="SSF52151">
    <property type="entry name" value="FabD/lysophospholipase-like"/>
    <property type="match status" value="1"/>
</dbReference>
<dbReference type="PROSITE" id="PS50075">
    <property type="entry name" value="CARRIER"/>
    <property type="match status" value="1"/>
</dbReference>
<dbReference type="EMBL" id="CP089982">
    <property type="protein sequence ID" value="WXA96717.1"/>
    <property type="molecule type" value="Genomic_DNA"/>
</dbReference>
<feature type="domain" description="Carrier" evidence="5">
    <location>
        <begin position="929"/>
        <end position="1004"/>
    </location>
</feature>
<dbReference type="Pfam" id="PF00550">
    <property type="entry name" value="PP-binding"/>
    <property type="match status" value="1"/>
</dbReference>
<dbReference type="SUPFAM" id="SSF55048">
    <property type="entry name" value="Probable ACP-binding domain of malonyl-CoA ACP transacylase"/>
    <property type="match status" value="1"/>
</dbReference>
<keyword evidence="4" id="KW-0175">Coiled coil</keyword>
<dbReference type="Pfam" id="PF00698">
    <property type="entry name" value="Acyl_transf_1"/>
    <property type="match status" value="1"/>
</dbReference>
<evidence type="ECO:0000256" key="1">
    <source>
        <dbReference type="ARBA" id="ARBA00022450"/>
    </source>
</evidence>
<dbReference type="InterPro" id="IPR014043">
    <property type="entry name" value="Acyl_transferase_dom"/>
</dbReference>
<dbReference type="Gene3D" id="3.30.70.3290">
    <property type="match status" value="1"/>
</dbReference>